<dbReference type="AlphaFoldDB" id="A0A396ZCM2"/>
<evidence type="ECO:0000256" key="1">
    <source>
        <dbReference type="SAM" id="Phobius"/>
    </source>
</evidence>
<dbReference type="OrthoDB" id="186344at2"/>
<dbReference type="EMBL" id="QHCT01000002">
    <property type="protein sequence ID" value="RHX90850.1"/>
    <property type="molecule type" value="Genomic_DNA"/>
</dbReference>
<organism evidence="2 3">
    <name type="scientific">Leptospira stimsonii</name>
    <dbReference type="NCBI Taxonomy" id="2202203"/>
    <lineage>
        <taxon>Bacteria</taxon>
        <taxon>Pseudomonadati</taxon>
        <taxon>Spirochaetota</taxon>
        <taxon>Spirochaetia</taxon>
        <taxon>Leptospirales</taxon>
        <taxon>Leptospiraceae</taxon>
        <taxon>Leptospira</taxon>
    </lineage>
</organism>
<sequence length="340" mass="40904">MKYLCTLFDYNYLPLGLALYKSIRRNFPDFHLWILAMDSKAFHFLQKESLENVTIISLDDIEDEEVLIAKGNRTWQEYCWTLSPVLPSYILDENPEIDHITYLDSDIYFFSDVQPIYEEIGNHSIMIIPHRFPKRLDHLKANGVYNVQMVYFKRDELGMSCLSRWKSQCLEWCYNKVEEDRLGDQKYLDRWPETYENVCVLNNEQAGVALWNIEQYEVRVEDSKIYINGKPLIFYHFHLFKLFSNFIYGTGVSDYSLDYSKIRKIYDEYLGELFEVVTHFDLKLRRLGVKGIFKFMERNDFYSFNYFLGTFWKISLFGFLLGKRILIFGRNYFRKTLFLF</sequence>
<comment type="caution">
    <text evidence="2">The sequence shown here is derived from an EMBL/GenBank/DDBJ whole genome shotgun (WGS) entry which is preliminary data.</text>
</comment>
<gene>
    <name evidence="2" type="ORF">DLM75_10790</name>
</gene>
<dbReference type="RefSeq" id="WP_118968492.1">
    <property type="nucleotide sequence ID" value="NZ_QHCT01000002.1"/>
</dbReference>
<dbReference type="SUPFAM" id="SSF53448">
    <property type="entry name" value="Nucleotide-diphospho-sugar transferases"/>
    <property type="match status" value="1"/>
</dbReference>
<keyword evidence="1" id="KW-0812">Transmembrane</keyword>
<keyword evidence="1" id="KW-1133">Transmembrane helix</keyword>
<protein>
    <submittedName>
        <fullName evidence="2">Glycosyl transferase</fullName>
    </submittedName>
</protein>
<evidence type="ECO:0000313" key="3">
    <source>
        <dbReference type="Proteomes" id="UP000265798"/>
    </source>
</evidence>
<keyword evidence="1" id="KW-0472">Membrane</keyword>
<proteinExistence type="predicted"/>
<accession>A0A396ZCM2</accession>
<dbReference type="Gene3D" id="3.90.550.10">
    <property type="entry name" value="Spore Coat Polysaccharide Biosynthesis Protein SpsA, Chain A"/>
    <property type="match status" value="1"/>
</dbReference>
<reference evidence="3" key="1">
    <citation type="submission" date="2018-05" db="EMBL/GenBank/DDBJ databases">
        <title>Leptospira yasudae sp. nov. and Leptospira stimsonii sp. nov., two pathogenic species of the genus Leptospira isolated from environmental sources.</title>
        <authorList>
            <person name="Casanovas-Massana A."/>
            <person name="Hamond C."/>
            <person name="Santos L.A."/>
            <person name="Hacker K.P."/>
            <person name="Balassiano I."/>
            <person name="Medeiros M.A."/>
            <person name="Reis M.G."/>
            <person name="Ko A.I."/>
            <person name="Wunder E.A."/>
        </authorList>
    </citation>
    <scope>NUCLEOTIDE SEQUENCE [LARGE SCALE GENOMIC DNA]</scope>
    <source>
        <strain evidence="3">Yale</strain>
    </source>
</reference>
<name>A0A396ZCM2_9LEPT</name>
<feature type="transmembrane region" description="Helical" evidence="1">
    <location>
        <begin position="304"/>
        <end position="322"/>
    </location>
</feature>
<dbReference type="GO" id="GO:0016740">
    <property type="term" value="F:transferase activity"/>
    <property type="evidence" value="ECO:0007669"/>
    <property type="project" value="UniProtKB-KW"/>
</dbReference>
<dbReference type="InterPro" id="IPR029044">
    <property type="entry name" value="Nucleotide-diphossugar_trans"/>
</dbReference>
<evidence type="ECO:0000313" key="2">
    <source>
        <dbReference type="EMBL" id="RHX90850.1"/>
    </source>
</evidence>
<keyword evidence="2" id="KW-0808">Transferase</keyword>
<dbReference type="Proteomes" id="UP000265798">
    <property type="component" value="Unassembled WGS sequence"/>
</dbReference>